<reference evidence="1" key="1">
    <citation type="submission" date="2013-07" db="EMBL/GenBank/DDBJ databases">
        <title>The genome of an arbuscular mycorrhizal fungus provides insights into the evolution of the oldest plant symbiosis.</title>
        <authorList>
            <consortium name="DOE Joint Genome Institute"/>
            <person name="Tisserant E."/>
            <person name="Malbreil M."/>
            <person name="Kuo A."/>
            <person name="Kohler A."/>
            <person name="Symeonidi A."/>
            <person name="Balestrini R."/>
            <person name="Charron P."/>
            <person name="Duensing N."/>
            <person name="Frei-dit-Frey N."/>
            <person name="Gianinazzi-Pearson V."/>
            <person name="Gilbert B."/>
            <person name="Handa Y."/>
            <person name="Hijri M."/>
            <person name="Kaul R."/>
            <person name="Kawaguchi M."/>
            <person name="Krajinski F."/>
            <person name="Lammers P."/>
            <person name="Lapierre D."/>
            <person name="Masclaux F.G."/>
            <person name="Murat C."/>
            <person name="Morin E."/>
            <person name="Ndikumana S."/>
            <person name="Pagni M."/>
            <person name="Petitpierre D."/>
            <person name="Requena N."/>
            <person name="Rosikiewicz P."/>
            <person name="Riley R."/>
            <person name="Saito K."/>
            <person name="San Clemente H."/>
            <person name="Shapiro H."/>
            <person name="van Tuinen D."/>
            <person name="Becard G."/>
            <person name="Bonfante P."/>
            <person name="Paszkowski U."/>
            <person name="Shachar-Hill Y."/>
            <person name="Young J.P."/>
            <person name="Sanders I.R."/>
            <person name="Henrissat B."/>
            <person name="Rensing S.A."/>
            <person name="Grigoriev I.V."/>
            <person name="Corradi N."/>
            <person name="Roux C."/>
            <person name="Martin F."/>
        </authorList>
    </citation>
    <scope>NUCLEOTIDE SEQUENCE</scope>
    <source>
        <strain evidence="1">DAOM 197198</strain>
    </source>
</reference>
<dbReference type="HOGENOM" id="CLU_2623239_0_0_1"/>
<dbReference type="AlphaFoldDB" id="U9TWB8"/>
<sequence>MVTDNENDLSTYQKRAILVDLSGKIQVSSKIQLGLSFYNNVPLPSYFKTNIEQDKGFICVKLTPFGIIINSKFLQFKV</sequence>
<gene>
    <name evidence="1" type="ORF">GLOINDRAFT_32604</name>
</gene>
<protein>
    <submittedName>
        <fullName evidence="1">Uncharacterized protein</fullName>
    </submittedName>
</protein>
<proteinExistence type="predicted"/>
<accession>U9TWB8</accession>
<name>U9TWB8_RHIID</name>
<dbReference type="EMBL" id="KI290067">
    <property type="protein sequence ID" value="ESA07656.1"/>
    <property type="molecule type" value="Genomic_DNA"/>
</dbReference>
<evidence type="ECO:0000313" key="1">
    <source>
        <dbReference type="EMBL" id="ESA07656.1"/>
    </source>
</evidence>
<organism evidence="1">
    <name type="scientific">Rhizophagus irregularis (strain DAOM 181602 / DAOM 197198 / MUCL 43194)</name>
    <name type="common">Arbuscular mycorrhizal fungus</name>
    <name type="synonym">Glomus intraradices</name>
    <dbReference type="NCBI Taxonomy" id="747089"/>
    <lineage>
        <taxon>Eukaryota</taxon>
        <taxon>Fungi</taxon>
        <taxon>Fungi incertae sedis</taxon>
        <taxon>Mucoromycota</taxon>
        <taxon>Glomeromycotina</taxon>
        <taxon>Glomeromycetes</taxon>
        <taxon>Glomerales</taxon>
        <taxon>Glomeraceae</taxon>
        <taxon>Rhizophagus</taxon>
    </lineage>
</organism>